<dbReference type="Proteomes" id="UP000646827">
    <property type="component" value="Unassembled WGS sequence"/>
</dbReference>
<dbReference type="SMART" id="SM00343">
    <property type="entry name" value="ZnF_C2HC"/>
    <property type="match status" value="1"/>
</dbReference>
<evidence type="ECO:0000256" key="2">
    <source>
        <dbReference type="PROSITE-ProRule" id="PRU00047"/>
    </source>
</evidence>
<dbReference type="Gene3D" id="2.40.70.10">
    <property type="entry name" value="Acid Proteases"/>
    <property type="match status" value="1"/>
</dbReference>
<dbReference type="PROSITE" id="PS00141">
    <property type="entry name" value="ASP_PROTEASE"/>
    <property type="match status" value="1"/>
</dbReference>
<organism evidence="5 6">
    <name type="scientific">Circinella minor</name>
    <dbReference type="NCBI Taxonomy" id="1195481"/>
    <lineage>
        <taxon>Eukaryota</taxon>
        <taxon>Fungi</taxon>
        <taxon>Fungi incertae sedis</taxon>
        <taxon>Mucoromycota</taxon>
        <taxon>Mucoromycotina</taxon>
        <taxon>Mucoromycetes</taxon>
        <taxon>Mucorales</taxon>
        <taxon>Lichtheimiaceae</taxon>
        <taxon>Circinella</taxon>
    </lineage>
</organism>
<dbReference type="GO" id="GO:0004190">
    <property type="term" value="F:aspartic-type endopeptidase activity"/>
    <property type="evidence" value="ECO:0007669"/>
    <property type="project" value="UniProtKB-KW"/>
</dbReference>
<comment type="caution">
    <text evidence="5">The sequence shown here is derived from an EMBL/GenBank/DDBJ whole genome shotgun (WGS) entry which is preliminary data.</text>
</comment>
<dbReference type="SUPFAM" id="SSF57756">
    <property type="entry name" value="Retrovirus zinc finger-like domains"/>
    <property type="match status" value="1"/>
</dbReference>
<dbReference type="OrthoDB" id="2250058at2759"/>
<keyword evidence="2" id="KW-0863">Zinc-finger</keyword>
<dbReference type="Gene3D" id="4.10.60.10">
    <property type="entry name" value="Zinc finger, CCHC-type"/>
    <property type="match status" value="1"/>
</dbReference>
<gene>
    <name evidence="5" type="ORF">INT45_007689</name>
</gene>
<dbReference type="Pfam" id="PF13650">
    <property type="entry name" value="Asp_protease_2"/>
    <property type="match status" value="1"/>
</dbReference>
<dbReference type="Pfam" id="PF03732">
    <property type="entry name" value="Retrotrans_gag"/>
    <property type="match status" value="1"/>
</dbReference>
<keyword evidence="1" id="KW-0064">Aspartyl protease</keyword>
<evidence type="ECO:0000256" key="1">
    <source>
        <dbReference type="ARBA" id="ARBA00022750"/>
    </source>
</evidence>
<feature type="region of interest" description="Disordered" evidence="3">
    <location>
        <begin position="137"/>
        <end position="159"/>
    </location>
</feature>
<sequence>MPKTWREFQAAFRAEFKPRNSAQMARNKLRALTQAGTSNGSIREYVTEFRNVLLNNPMSLVAAYNAAETFEAVHEYAAGIRSPSHSTKSSHPAFRPLMNSSVQAVGPTPMELDVIDTRQSNRSHRCYNCGGRRHFARECPSPQQNQNNRDPPISDASSVPLKELSNDQEIAARQPPLIDLSDNTLLDMVEEKREEHQDNFRHFESLNLIKNTDLPLYSMICNGKTVDVLLDSGASCTYVSPFLAAGCPVQSVSNREVETAGGHRFAINRAVTLSLDAAGLTHQVFAYVLDTKFD</sequence>
<dbReference type="InterPro" id="IPR036875">
    <property type="entry name" value="Znf_CCHC_sf"/>
</dbReference>
<dbReference type="PROSITE" id="PS50158">
    <property type="entry name" value="ZF_CCHC"/>
    <property type="match status" value="1"/>
</dbReference>
<evidence type="ECO:0000256" key="3">
    <source>
        <dbReference type="SAM" id="MobiDB-lite"/>
    </source>
</evidence>
<feature type="domain" description="CCHC-type" evidence="4">
    <location>
        <begin position="125"/>
        <end position="141"/>
    </location>
</feature>
<evidence type="ECO:0000259" key="4">
    <source>
        <dbReference type="PROSITE" id="PS50158"/>
    </source>
</evidence>
<keyword evidence="2" id="KW-0479">Metal-binding</keyword>
<dbReference type="InterPro" id="IPR001878">
    <property type="entry name" value="Znf_CCHC"/>
</dbReference>
<dbReference type="InterPro" id="IPR021109">
    <property type="entry name" value="Peptidase_aspartic_dom_sf"/>
</dbReference>
<keyword evidence="6" id="KW-1185">Reference proteome</keyword>
<keyword evidence="1" id="KW-0645">Protease</keyword>
<dbReference type="SUPFAM" id="SSF50630">
    <property type="entry name" value="Acid proteases"/>
    <property type="match status" value="1"/>
</dbReference>
<name>A0A8H7V6N9_9FUNG</name>
<dbReference type="InterPro" id="IPR001969">
    <property type="entry name" value="Aspartic_peptidase_AS"/>
</dbReference>
<reference evidence="5 6" key="1">
    <citation type="submission" date="2020-12" db="EMBL/GenBank/DDBJ databases">
        <title>Metabolic potential, ecology and presence of endohyphal bacteria is reflected in genomic diversity of Mucoromycotina.</title>
        <authorList>
            <person name="Muszewska A."/>
            <person name="Okrasinska A."/>
            <person name="Steczkiewicz K."/>
            <person name="Drgas O."/>
            <person name="Orlowska M."/>
            <person name="Perlinska-Lenart U."/>
            <person name="Aleksandrzak-Piekarczyk T."/>
            <person name="Szatraj K."/>
            <person name="Zielenkiewicz U."/>
            <person name="Pilsyk S."/>
            <person name="Malc E."/>
            <person name="Mieczkowski P."/>
            <person name="Kruszewska J.S."/>
            <person name="Biernat P."/>
            <person name="Pawlowska J."/>
        </authorList>
    </citation>
    <scope>NUCLEOTIDE SEQUENCE [LARGE SCALE GENOMIC DNA]</scope>
    <source>
        <strain evidence="5 6">CBS 142.35</strain>
    </source>
</reference>
<keyword evidence="1" id="KW-0378">Hydrolase</keyword>
<dbReference type="GO" id="GO:0006508">
    <property type="term" value="P:proteolysis"/>
    <property type="evidence" value="ECO:0007669"/>
    <property type="project" value="InterPro"/>
</dbReference>
<dbReference type="GO" id="GO:0008270">
    <property type="term" value="F:zinc ion binding"/>
    <property type="evidence" value="ECO:0007669"/>
    <property type="project" value="UniProtKB-KW"/>
</dbReference>
<keyword evidence="2" id="KW-0862">Zinc</keyword>
<dbReference type="InterPro" id="IPR005162">
    <property type="entry name" value="Retrotrans_gag_dom"/>
</dbReference>
<proteinExistence type="predicted"/>
<dbReference type="Pfam" id="PF00098">
    <property type="entry name" value="zf-CCHC"/>
    <property type="match status" value="1"/>
</dbReference>
<evidence type="ECO:0000313" key="5">
    <source>
        <dbReference type="EMBL" id="KAG2212151.1"/>
    </source>
</evidence>
<accession>A0A8H7V6N9</accession>
<dbReference type="EMBL" id="JAEPRB010000775">
    <property type="protein sequence ID" value="KAG2212151.1"/>
    <property type="molecule type" value="Genomic_DNA"/>
</dbReference>
<protein>
    <recommendedName>
        <fullName evidence="4">CCHC-type domain-containing protein</fullName>
    </recommendedName>
</protein>
<dbReference type="AlphaFoldDB" id="A0A8H7V6N9"/>
<evidence type="ECO:0000313" key="6">
    <source>
        <dbReference type="Proteomes" id="UP000646827"/>
    </source>
</evidence>
<dbReference type="GO" id="GO:0003676">
    <property type="term" value="F:nucleic acid binding"/>
    <property type="evidence" value="ECO:0007669"/>
    <property type="project" value="InterPro"/>
</dbReference>